<name>A0A0V1M1I4_9BILA</name>
<keyword evidence="1" id="KW-1133">Transmembrane helix</keyword>
<feature type="transmembrane region" description="Helical" evidence="1">
    <location>
        <begin position="101"/>
        <end position="125"/>
    </location>
</feature>
<sequence length="139" mass="15833">MTGDIFFLWYDEIFIPHVKEQKHKTKKLGKMLLIIDNAPGHPSCELLDRVNVLDLQTGGCKLRAKEVAWSLQIAVTNAEVLKSRQICWLSMAARYICKNHAILYFTFCELLLMVSIIVSDITIIIKIQKVPLNSYAAVL</sequence>
<accession>A0A0V1M1I4</accession>
<protein>
    <recommendedName>
        <fullName evidence="4">DDE-1 domain-containing protein</fullName>
    </recommendedName>
</protein>
<keyword evidence="1" id="KW-0812">Transmembrane</keyword>
<keyword evidence="3" id="KW-1185">Reference proteome</keyword>
<dbReference type="AlphaFoldDB" id="A0A0V1M1I4"/>
<keyword evidence="1" id="KW-0472">Membrane</keyword>
<dbReference type="EMBL" id="JYDO01000312">
    <property type="protein sequence ID" value="KRZ65661.1"/>
    <property type="molecule type" value="Genomic_DNA"/>
</dbReference>
<dbReference type="Proteomes" id="UP000054843">
    <property type="component" value="Unassembled WGS sequence"/>
</dbReference>
<proteinExistence type="predicted"/>
<gene>
    <name evidence="2" type="ORF">T10_12815</name>
</gene>
<evidence type="ECO:0008006" key="4">
    <source>
        <dbReference type="Google" id="ProtNLM"/>
    </source>
</evidence>
<comment type="caution">
    <text evidence="2">The sequence shown here is derived from an EMBL/GenBank/DDBJ whole genome shotgun (WGS) entry which is preliminary data.</text>
</comment>
<organism evidence="2 3">
    <name type="scientific">Trichinella papuae</name>
    <dbReference type="NCBI Taxonomy" id="268474"/>
    <lineage>
        <taxon>Eukaryota</taxon>
        <taxon>Metazoa</taxon>
        <taxon>Ecdysozoa</taxon>
        <taxon>Nematoda</taxon>
        <taxon>Enoplea</taxon>
        <taxon>Dorylaimia</taxon>
        <taxon>Trichinellida</taxon>
        <taxon>Trichinellidae</taxon>
        <taxon>Trichinella</taxon>
    </lineage>
</organism>
<evidence type="ECO:0000313" key="2">
    <source>
        <dbReference type="EMBL" id="KRZ65661.1"/>
    </source>
</evidence>
<evidence type="ECO:0000313" key="3">
    <source>
        <dbReference type="Proteomes" id="UP000054843"/>
    </source>
</evidence>
<evidence type="ECO:0000256" key="1">
    <source>
        <dbReference type="SAM" id="Phobius"/>
    </source>
</evidence>
<reference evidence="2 3" key="1">
    <citation type="submission" date="2015-01" db="EMBL/GenBank/DDBJ databases">
        <title>Evolution of Trichinella species and genotypes.</title>
        <authorList>
            <person name="Korhonen P.K."/>
            <person name="Edoardo P."/>
            <person name="Giuseppe L.R."/>
            <person name="Gasser R.B."/>
        </authorList>
    </citation>
    <scope>NUCLEOTIDE SEQUENCE [LARGE SCALE GENOMIC DNA]</scope>
    <source>
        <strain evidence="2">ISS1980</strain>
    </source>
</reference>